<dbReference type="CDD" id="cd03747">
    <property type="entry name" value="Ntn_PGA_like"/>
    <property type="match status" value="1"/>
</dbReference>
<evidence type="ECO:0000256" key="1">
    <source>
        <dbReference type="ARBA" id="ARBA00006586"/>
    </source>
</evidence>
<dbReference type="InterPro" id="IPR023343">
    <property type="entry name" value="Penicillin_amidase_dom1"/>
</dbReference>
<dbReference type="RefSeq" id="WP_089864876.1">
    <property type="nucleotide sequence ID" value="NZ_FOTC01000001.1"/>
</dbReference>
<dbReference type="SUPFAM" id="SSF56235">
    <property type="entry name" value="N-terminal nucleophile aminohydrolases (Ntn hydrolases)"/>
    <property type="match status" value="1"/>
</dbReference>
<dbReference type="GO" id="GO:0016811">
    <property type="term" value="F:hydrolase activity, acting on carbon-nitrogen (but not peptide) bonds, in linear amides"/>
    <property type="evidence" value="ECO:0007669"/>
    <property type="project" value="InterPro"/>
</dbReference>
<dbReference type="PANTHER" id="PTHR34218:SF4">
    <property type="entry name" value="ACYL-HOMOSERINE LACTONE ACYLASE QUIP"/>
    <property type="match status" value="1"/>
</dbReference>
<dbReference type="InterPro" id="IPR006311">
    <property type="entry name" value="TAT_signal"/>
</dbReference>
<protein>
    <submittedName>
        <fullName evidence="4">Penicillin amidase</fullName>
    </submittedName>
</protein>
<dbReference type="PIRSF" id="PIRSF001227">
    <property type="entry name" value="Pen_acylase"/>
    <property type="match status" value="1"/>
</dbReference>
<evidence type="ECO:0000313" key="4">
    <source>
        <dbReference type="EMBL" id="SFK64097.1"/>
    </source>
</evidence>
<dbReference type="PROSITE" id="PS51318">
    <property type="entry name" value="TAT"/>
    <property type="match status" value="1"/>
</dbReference>
<accession>A0A1I4B7L0</accession>
<dbReference type="InterPro" id="IPR014395">
    <property type="entry name" value="Pen/GL7ACA/AHL_acylase"/>
</dbReference>
<dbReference type="Gene3D" id="1.10.1400.10">
    <property type="match status" value="1"/>
</dbReference>
<evidence type="ECO:0000256" key="2">
    <source>
        <dbReference type="ARBA" id="ARBA00022801"/>
    </source>
</evidence>
<dbReference type="Proteomes" id="UP000199607">
    <property type="component" value="Unassembled WGS sequence"/>
</dbReference>
<dbReference type="STRING" id="553466.SAMN04487950_0332"/>
<evidence type="ECO:0000256" key="3">
    <source>
        <dbReference type="ARBA" id="ARBA00023145"/>
    </source>
</evidence>
<evidence type="ECO:0000313" key="5">
    <source>
        <dbReference type="Proteomes" id="UP000199607"/>
    </source>
</evidence>
<keyword evidence="5" id="KW-1185">Reference proteome</keyword>
<gene>
    <name evidence="4" type="ORF">SAMN04487950_0332</name>
</gene>
<reference evidence="5" key="1">
    <citation type="submission" date="2016-10" db="EMBL/GenBank/DDBJ databases">
        <authorList>
            <person name="Varghese N."/>
            <person name="Submissions S."/>
        </authorList>
    </citation>
    <scope>NUCLEOTIDE SEQUENCE [LARGE SCALE GENOMIC DNA]</scope>
    <source>
        <strain evidence="5">CGMCC 1.7738</strain>
    </source>
</reference>
<dbReference type="InterPro" id="IPR002692">
    <property type="entry name" value="S45"/>
</dbReference>
<dbReference type="Gene3D" id="3.60.20.10">
    <property type="entry name" value="Glutamine Phosphoribosylpyrophosphate, subunit 1, domain 1"/>
    <property type="match status" value="1"/>
</dbReference>
<dbReference type="Gene3D" id="2.30.120.10">
    <property type="match status" value="1"/>
</dbReference>
<dbReference type="GO" id="GO:0017000">
    <property type="term" value="P:antibiotic biosynthetic process"/>
    <property type="evidence" value="ECO:0007669"/>
    <property type="project" value="InterPro"/>
</dbReference>
<organism evidence="4 5">
    <name type="scientific">Halogranum rubrum</name>
    <dbReference type="NCBI Taxonomy" id="553466"/>
    <lineage>
        <taxon>Archaea</taxon>
        <taxon>Methanobacteriati</taxon>
        <taxon>Methanobacteriota</taxon>
        <taxon>Stenosarchaea group</taxon>
        <taxon>Halobacteria</taxon>
        <taxon>Halobacteriales</taxon>
        <taxon>Haloferacaceae</taxon>
    </lineage>
</organism>
<proteinExistence type="inferred from homology"/>
<dbReference type="EMBL" id="FOTC01000001">
    <property type="protein sequence ID" value="SFK64097.1"/>
    <property type="molecule type" value="Genomic_DNA"/>
</dbReference>
<dbReference type="InterPro" id="IPR029055">
    <property type="entry name" value="Ntn_hydrolases_N"/>
</dbReference>
<sequence>MNRDTTRRALLGALVSVGVGGAALSPISGYLDSFAPLSGRAWHGQTRSVPETVSSPHGEATVTYDDYHVPHIEADDEAAAYFAVGYTQAADRLFEMDLIRRLMDGRLAAAVGERAVDSDRFHAKMDFRGSAEASATALSGTRTETLADAYADGVNAYIESGPEPFEFGVLGYEAREWTFVDTLLVSTQIAWGLTGSFETLRRAVLREKLDESTYERLYETPFDHGAPIVRESTTGTVDGVEGFGRVGRPDAVRSVGDGIDGAFVDWLSAFEPPPLWGSNHWAVSGEHTDSGSPILAYDPHLTLMAPPVWYEQHLVVGDVDVRGATFPGIPFVIVGENTHGAWGFTNTGADVVDFYTYETDGSRYNYRGEWREFETETRTIEVADGENRAVDVRKTVHGAYLDREVNGETRHVGVAWTGMSGTREAEAIYEFSRATGVDDYRAALRKMDVPTQNALYVDDDHVFYKITGQIPIRRVDGDVVRGDRVFDGSAGEAEWEGFEPFGPSTWDGFVPFDEKPGVSDPAYIGTANQRPVDDPTYPIGQRYASGFRGRRIYERLDERVESGEPVTPAFMQSVQRDTLDVRARMLVPAILDVRERLSESTDRWVDALADWNYRMDRESEAALLFHWFYEHFRELTWTDDFEASGLSEDWWPQEWVLVTLPPDDEFFGGDRASVVVEATEAAVERIESEGWSVYGDYHRTTIDHQFGGQLPALNYPRYPTDGTAYTVCNVGDGANHGSSWRQISPMDGESLSVIPGGQDGSYFSEHYDDQLRLWADGEYKPMSFDVPGGGEQITFQGETE</sequence>
<dbReference type="PANTHER" id="PTHR34218">
    <property type="entry name" value="PEPTIDASE S45 PENICILLIN AMIDASE"/>
    <property type="match status" value="1"/>
</dbReference>
<keyword evidence="2" id="KW-0378">Hydrolase</keyword>
<name>A0A1I4B7L0_9EURY</name>
<dbReference type="AlphaFoldDB" id="A0A1I4B7L0"/>
<dbReference type="InterPro" id="IPR043147">
    <property type="entry name" value="Penicillin_amidase_A-knob"/>
</dbReference>
<dbReference type="InterPro" id="IPR043146">
    <property type="entry name" value="Penicillin_amidase_N_B-knob"/>
</dbReference>
<comment type="similarity">
    <text evidence="1">Belongs to the peptidase S45 family.</text>
</comment>
<dbReference type="Gene3D" id="1.10.439.10">
    <property type="entry name" value="Penicillin Amidohydrolase, domain 1"/>
    <property type="match status" value="1"/>
</dbReference>
<dbReference type="Pfam" id="PF01804">
    <property type="entry name" value="Penicil_amidase"/>
    <property type="match status" value="1"/>
</dbReference>
<keyword evidence="3" id="KW-0865">Zymogen</keyword>